<accession>A0A0F9B0E7</accession>
<evidence type="ECO:0000313" key="3">
    <source>
        <dbReference type="EMBL" id="KKL15354.1"/>
    </source>
</evidence>
<dbReference type="Pfam" id="PF00226">
    <property type="entry name" value="DnaJ"/>
    <property type="match status" value="1"/>
</dbReference>
<dbReference type="SUPFAM" id="SSF46565">
    <property type="entry name" value="Chaperone J-domain"/>
    <property type="match status" value="1"/>
</dbReference>
<dbReference type="Gene3D" id="1.10.287.110">
    <property type="entry name" value="DnaJ domain"/>
    <property type="match status" value="1"/>
</dbReference>
<dbReference type="InterPro" id="IPR001623">
    <property type="entry name" value="DnaJ_domain"/>
</dbReference>
<comment type="caution">
    <text evidence="3">The sequence shown here is derived from an EMBL/GenBank/DDBJ whole genome shotgun (WGS) entry which is preliminary data.</text>
</comment>
<evidence type="ECO:0000259" key="2">
    <source>
        <dbReference type="PROSITE" id="PS50076"/>
    </source>
</evidence>
<feature type="domain" description="J" evidence="2">
    <location>
        <begin position="4"/>
        <end position="69"/>
    </location>
</feature>
<dbReference type="PANTHER" id="PTHR44145:SF3">
    <property type="entry name" value="DNAJ HOMOLOG SUBFAMILY A MEMBER 3, MITOCHONDRIAL"/>
    <property type="match status" value="1"/>
</dbReference>
<gene>
    <name evidence="3" type="ORF">LCGC14_2506440</name>
</gene>
<protein>
    <recommendedName>
        <fullName evidence="2">J domain-containing protein</fullName>
    </recommendedName>
</protein>
<dbReference type="PROSITE" id="PS50076">
    <property type="entry name" value="DNAJ_2"/>
    <property type="match status" value="1"/>
</dbReference>
<dbReference type="InterPro" id="IPR051938">
    <property type="entry name" value="Apopto_cytoskel_mod"/>
</dbReference>
<dbReference type="InterPro" id="IPR036869">
    <property type="entry name" value="J_dom_sf"/>
</dbReference>
<evidence type="ECO:0000256" key="1">
    <source>
        <dbReference type="ARBA" id="ARBA00023186"/>
    </source>
</evidence>
<sequence>MGKDYYKILGLSRCATPIEIRTAYLKLAREWHPDLTEDKVIAKEKFQDISEAFEILSHPTRKKIFDELRGRYKAIYQKIDSILSTKGFYSKLYDHQKEAIYLMYSAANLGFSADLGIYRYS</sequence>
<proteinExistence type="predicted"/>
<keyword evidence="1" id="KW-0143">Chaperone</keyword>
<dbReference type="EMBL" id="LAZR01040092">
    <property type="protein sequence ID" value="KKL15354.1"/>
    <property type="molecule type" value="Genomic_DNA"/>
</dbReference>
<name>A0A0F9B0E7_9ZZZZ</name>
<dbReference type="PANTHER" id="PTHR44145">
    <property type="entry name" value="DNAJ HOMOLOG SUBFAMILY A MEMBER 3, MITOCHONDRIAL"/>
    <property type="match status" value="1"/>
</dbReference>
<reference evidence="3" key="1">
    <citation type="journal article" date="2015" name="Nature">
        <title>Complex archaea that bridge the gap between prokaryotes and eukaryotes.</title>
        <authorList>
            <person name="Spang A."/>
            <person name="Saw J.H."/>
            <person name="Jorgensen S.L."/>
            <person name="Zaremba-Niedzwiedzka K."/>
            <person name="Martijn J."/>
            <person name="Lind A.E."/>
            <person name="van Eijk R."/>
            <person name="Schleper C."/>
            <person name="Guy L."/>
            <person name="Ettema T.J."/>
        </authorList>
    </citation>
    <scope>NUCLEOTIDE SEQUENCE</scope>
</reference>
<dbReference type="SMART" id="SM00271">
    <property type="entry name" value="DnaJ"/>
    <property type="match status" value="1"/>
</dbReference>
<organism evidence="3">
    <name type="scientific">marine sediment metagenome</name>
    <dbReference type="NCBI Taxonomy" id="412755"/>
    <lineage>
        <taxon>unclassified sequences</taxon>
        <taxon>metagenomes</taxon>
        <taxon>ecological metagenomes</taxon>
    </lineage>
</organism>
<dbReference type="AlphaFoldDB" id="A0A0F9B0E7"/>
<dbReference type="CDD" id="cd06257">
    <property type="entry name" value="DnaJ"/>
    <property type="match status" value="1"/>
</dbReference>
<dbReference type="PRINTS" id="PR00625">
    <property type="entry name" value="JDOMAIN"/>
</dbReference>